<sequence>MTNHLVNHNIDGVSFSLKEHMDFSWLQQLGRVFHVFDQQDSGNICFGIENTGEKWFVKFAGAMTENYNGDPQDAINRLKSAVPLYYDLQHPALIKIKDHFEVESGYAVIYEWFDGVCLHPHWSYPPPAKYTDPNLPYYKYKQLSVHDRLQSLEVIFRFHVFVEEMNYAAIDFYDGSILYSFLQKQTRICDIDLYQKKPFINKMGRLWGSSRFMSPEEFLLGAEIDSVTNVFNMGAAAFALLGGERDRSFSKWEAGKELYDMASKAVCDDRSDRYQSVKEFYEAWTDKNSGSQD</sequence>
<keyword evidence="2" id="KW-0808">Transferase</keyword>
<reference evidence="2 3" key="1">
    <citation type="submission" date="2020-04" db="EMBL/GenBank/DDBJ databases">
        <title>Paenibacillus algicola sp. nov., a novel marine bacterium producing alginate lyase.</title>
        <authorList>
            <person name="Huang H."/>
        </authorList>
    </citation>
    <scope>NUCLEOTIDE SEQUENCE [LARGE SCALE GENOMIC DNA]</scope>
    <source>
        <strain evidence="2 3">L7-75</strain>
    </source>
</reference>
<accession>A0A848MA55</accession>
<dbReference type="Proteomes" id="UP000565468">
    <property type="component" value="Unassembled WGS sequence"/>
</dbReference>
<dbReference type="GO" id="GO:0005524">
    <property type="term" value="F:ATP binding"/>
    <property type="evidence" value="ECO:0007669"/>
    <property type="project" value="InterPro"/>
</dbReference>
<protein>
    <submittedName>
        <fullName evidence="2">Serine/threonine protein kinase</fullName>
    </submittedName>
</protein>
<dbReference type="AlphaFoldDB" id="A0A848MA55"/>
<dbReference type="PROSITE" id="PS50011">
    <property type="entry name" value="PROTEIN_KINASE_DOM"/>
    <property type="match status" value="1"/>
</dbReference>
<dbReference type="RefSeq" id="WP_169505929.1">
    <property type="nucleotide sequence ID" value="NZ_JABBPN010000015.1"/>
</dbReference>
<dbReference type="InterPro" id="IPR011009">
    <property type="entry name" value="Kinase-like_dom_sf"/>
</dbReference>
<dbReference type="Gene3D" id="1.10.510.10">
    <property type="entry name" value="Transferase(Phosphotransferase) domain 1"/>
    <property type="match status" value="1"/>
</dbReference>
<evidence type="ECO:0000313" key="3">
    <source>
        <dbReference type="Proteomes" id="UP000565468"/>
    </source>
</evidence>
<evidence type="ECO:0000259" key="1">
    <source>
        <dbReference type="PROSITE" id="PS50011"/>
    </source>
</evidence>
<keyword evidence="2" id="KW-0418">Kinase</keyword>
<organism evidence="2 3">
    <name type="scientific">Paenibacillus lemnae</name>
    <dbReference type="NCBI Taxonomy" id="1330551"/>
    <lineage>
        <taxon>Bacteria</taxon>
        <taxon>Bacillati</taxon>
        <taxon>Bacillota</taxon>
        <taxon>Bacilli</taxon>
        <taxon>Bacillales</taxon>
        <taxon>Paenibacillaceae</taxon>
        <taxon>Paenibacillus</taxon>
    </lineage>
</organism>
<comment type="caution">
    <text evidence="2">The sequence shown here is derived from an EMBL/GenBank/DDBJ whole genome shotgun (WGS) entry which is preliminary data.</text>
</comment>
<keyword evidence="2" id="KW-0723">Serine/threonine-protein kinase</keyword>
<dbReference type="GO" id="GO:0004674">
    <property type="term" value="F:protein serine/threonine kinase activity"/>
    <property type="evidence" value="ECO:0007669"/>
    <property type="project" value="UniProtKB-KW"/>
</dbReference>
<gene>
    <name evidence="2" type="ORF">HII30_15345</name>
</gene>
<feature type="domain" description="Protein kinase" evidence="1">
    <location>
        <begin position="18"/>
        <end position="293"/>
    </location>
</feature>
<dbReference type="EMBL" id="JABBPN010000015">
    <property type="protein sequence ID" value="NMO97139.1"/>
    <property type="molecule type" value="Genomic_DNA"/>
</dbReference>
<keyword evidence="3" id="KW-1185">Reference proteome</keyword>
<dbReference type="InterPro" id="IPR000719">
    <property type="entry name" value="Prot_kinase_dom"/>
</dbReference>
<dbReference type="SUPFAM" id="SSF56112">
    <property type="entry name" value="Protein kinase-like (PK-like)"/>
    <property type="match status" value="1"/>
</dbReference>
<proteinExistence type="predicted"/>
<name>A0A848MA55_PAELE</name>
<evidence type="ECO:0000313" key="2">
    <source>
        <dbReference type="EMBL" id="NMO97139.1"/>
    </source>
</evidence>